<organism evidence="1 2">
    <name type="scientific">Neolentinus lepideus HHB14362 ss-1</name>
    <dbReference type="NCBI Taxonomy" id="1314782"/>
    <lineage>
        <taxon>Eukaryota</taxon>
        <taxon>Fungi</taxon>
        <taxon>Dikarya</taxon>
        <taxon>Basidiomycota</taxon>
        <taxon>Agaricomycotina</taxon>
        <taxon>Agaricomycetes</taxon>
        <taxon>Gloeophyllales</taxon>
        <taxon>Gloeophyllaceae</taxon>
        <taxon>Neolentinus</taxon>
    </lineage>
</organism>
<dbReference type="Proteomes" id="UP000076761">
    <property type="component" value="Unassembled WGS sequence"/>
</dbReference>
<dbReference type="InParanoid" id="A0A165RY34"/>
<proteinExistence type="predicted"/>
<dbReference type="STRING" id="1314782.A0A165RY34"/>
<evidence type="ECO:0000313" key="1">
    <source>
        <dbReference type="EMBL" id="KZT24416.1"/>
    </source>
</evidence>
<sequence>MKNYMVANHSDWLEFAEGLGMDVMLEDLCLITGCDRTDEWAMAVFRHTESETTASASITIPKGMSMSASLTVTWDATTSVLHHYGPYRRETSGSGIGCSTSEGGSLHNQTVFIRGFRMKKQSKWIAPKVIRASAGYHNLEFDPEDDDYSGNVAKETNPVCDLLDYILDSCPEAEVAIAHDHDLHYYTHVRDSIKSLLPPI</sequence>
<accession>A0A165RY34</accession>
<gene>
    <name evidence="1" type="ORF">NEOLEDRAFT_442284</name>
</gene>
<dbReference type="OrthoDB" id="3222453at2759"/>
<dbReference type="EMBL" id="KV425578">
    <property type="protein sequence ID" value="KZT24416.1"/>
    <property type="molecule type" value="Genomic_DNA"/>
</dbReference>
<protein>
    <submittedName>
        <fullName evidence="1">Uncharacterized protein</fullName>
    </submittedName>
</protein>
<name>A0A165RY34_9AGAM</name>
<evidence type="ECO:0000313" key="2">
    <source>
        <dbReference type="Proteomes" id="UP000076761"/>
    </source>
</evidence>
<dbReference type="AlphaFoldDB" id="A0A165RY34"/>
<keyword evidence="2" id="KW-1185">Reference proteome</keyword>
<reference evidence="1 2" key="1">
    <citation type="journal article" date="2016" name="Mol. Biol. Evol.">
        <title>Comparative Genomics of Early-Diverging Mushroom-Forming Fungi Provides Insights into the Origins of Lignocellulose Decay Capabilities.</title>
        <authorList>
            <person name="Nagy L.G."/>
            <person name="Riley R."/>
            <person name="Tritt A."/>
            <person name="Adam C."/>
            <person name="Daum C."/>
            <person name="Floudas D."/>
            <person name="Sun H."/>
            <person name="Yadav J.S."/>
            <person name="Pangilinan J."/>
            <person name="Larsson K.H."/>
            <person name="Matsuura K."/>
            <person name="Barry K."/>
            <person name="Labutti K."/>
            <person name="Kuo R."/>
            <person name="Ohm R.A."/>
            <person name="Bhattacharya S.S."/>
            <person name="Shirouzu T."/>
            <person name="Yoshinaga Y."/>
            <person name="Martin F.M."/>
            <person name="Grigoriev I.V."/>
            <person name="Hibbett D.S."/>
        </authorList>
    </citation>
    <scope>NUCLEOTIDE SEQUENCE [LARGE SCALE GENOMIC DNA]</scope>
    <source>
        <strain evidence="1 2">HHB14362 ss-1</strain>
    </source>
</reference>